<evidence type="ECO:0000259" key="13">
    <source>
        <dbReference type="Pfam" id="PF18075"/>
    </source>
</evidence>
<dbReference type="AlphaFoldDB" id="A0A2T2XFE7"/>
<dbReference type="NCBIfam" id="NF038347">
    <property type="entry name" value="FtsX_Gpos"/>
    <property type="match status" value="1"/>
</dbReference>
<feature type="transmembrane region" description="Helical" evidence="11">
    <location>
        <begin position="22"/>
        <end position="44"/>
    </location>
</feature>
<feature type="domain" description="ABC3 transporter permease C-terminal" evidence="12">
    <location>
        <begin position="179"/>
        <end position="294"/>
    </location>
</feature>
<comment type="subcellular location">
    <subcellularLocation>
        <location evidence="1">Cell membrane</location>
        <topology evidence="1">Multi-pass membrane protein</topology>
    </subcellularLocation>
</comment>
<dbReference type="Gene3D" id="3.30.70.3040">
    <property type="match status" value="1"/>
</dbReference>
<comment type="caution">
    <text evidence="14">The sequence shown here is derived from an EMBL/GenBank/DDBJ whole genome shotgun (WGS) entry which is preliminary data.</text>
</comment>
<dbReference type="PIRSF" id="PIRSF003097">
    <property type="entry name" value="FtsX"/>
    <property type="match status" value="1"/>
</dbReference>
<dbReference type="InterPro" id="IPR040690">
    <property type="entry name" value="FtsX_ECD"/>
</dbReference>
<dbReference type="Proteomes" id="UP000242972">
    <property type="component" value="Unassembled WGS sequence"/>
</dbReference>
<evidence type="ECO:0000256" key="3">
    <source>
        <dbReference type="ARBA" id="ARBA00021907"/>
    </source>
</evidence>
<feature type="domain" description="FtsX extracellular" evidence="13">
    <location>
        <begin position="59"/>
        <end position="152"/>
    </location>
</feature>
<evidence type="ECO:0000256" key="8">
    <source>
        <dbReference type="ARBA" id="ARBA00023136"/>
    </source>
</evidence>
<organism evidence="14 15">
    <name type="scientific">Sulfobacillus benefaciens</name>
    <dbReference type="NCBI Taxonomy" id="453960"/>
    <lineage>
        <taxon>Bacteria</taxon>
        <taxon>Bacillati</taxon>
        <taxon>Bacillota</taxon>
        <taxon>Clostridia</taxon>
        <taxon>Eubacteriales</taxon>
        <taxon>Clostridiales Family XVII. Incertae Sedis</taxon>
        <taxon>Sulfobacillus</taxon>
    </lineage>
</organism>
<evidence type="ECO:0000256" key="11">
    <source>
        <dbReference type="SAM" id="Phobius"/>
    </source>
</evidence>
<dbReference type="Pfam" id="PF18075">
    <property type="entry name" value="FtsX_ECD"/>
    <property type="match status" value="1"/>
</dbReference>
<evidence type="ECO:0000256" key="2">
    <source>
        <dbReference type="ARBA" id="ARBA00007379"/>
    </source>
</evidence>
<evidence type="ECO:0000256" key="4">
    <source>
        <dbReference type="ARBA" id="ARBA00022475"/>
    </source>
</evidence>
<sequence>MNLNGVGYIVRETARNLIRNSWMSLASVSTVAISMFVLSFFLVLTTNLNHVTSVLQSQVEMKVFINRQVPRSQELALLKKARHWPNVRRIDFFTKQQAAASLKQEFPDQRDLVTLISKSNPLFDGYDVYTYRPQAIPQLAARFKKKSIVHTVVYEGQVVSRLDKLSNILRWVGWIVEGLLGLATLFIIVNTIRLAVFARRREVQVMKLVGATDWFIRWPFVLEGMVLGILGALVADVVVDGGYRWLTGVAAVALPFWPLASLHSVMSEVLMFTLIGGVLVGVLASLVALRRFLRV</sequence>
<keyword evidence="6 11" id="KW-0812">Transmembrane</keyword>
<dbReference type="PANTHER" id="PTHR47755">
    <property type="entry name" value="CELL DIVISION PROTEIN FTSX"/>
    <property type="match status" value="1"/>
</dbReference>
<keyword evidence="5 10" id="KW-0132">Cell division</keyword>
<evidence type="ECO:0000256" key="6">
    <source>
        <dbReference type="ARBA" id="ARBA00022692"/>
    </source>
</evidence>
<keyword evidence="4 10" id="KW-1003">Cell membrane</keyword>
<name>A0A2T2XFE7_9FIRM</name>
<protein>
    <recommendedName>
        <fullName evidence="3 10">Cell division protein FtsX</fullName>
    </recommendedName>
</protein>
<feature type="transmembrane region" description="Helical" evidence="11">
    <location>
        <begin position="216"/>
        <end position="238"/>
    </location>
</feature>
<comment type="function">
    <text evidence="10">Part of the ABC transporter FtsEX involved in asymmetric cellular division facilitating the initiation of sporulation.</text>
</comment>
<dbReference type="PANTHER" id="PTHR47755:SF1">
    <property type="entry name" value="CELL DIVISION PROTEIN FTSX"/>
    <property type="match status" value="1"/>
</dbReference>
<evidence type="ECO:0000256" key="7">
    <source>
        <dbReference type="ARBA" id="ARBA00022989"/>
    </source>
</evidence>
<dbReference type="Pfam" id="PF02687">
    <property type="entry name" value="FtsX"/>
    <property type="match status" value="1"/>
</dbReference>
<dbReference type="InterPro" id="IPR004513">
    <property type="entry name" value="FtsX"/>
</dbReference>
<evidence type="ECO:0000313" key="14">
    <source>
        <dbReference type="EMBL" id="PSR33210.1"/>
    </source>
</evidence>
<evidence type="ECO:0000256" key="5">
    <source>
        <dbReference type="ARBA" id="ARBA00022618"/>
    </source>
</evidence>
<evidence type="ECO:0000313" key="15">
    <source>
        <dbReference type="Proteomes" id="UP000242972"/>
    </source>
</evidence>
<evidence type="ECO:0000256" key="1">
    <source>
        <dbReference type="ARBA" id="ARBA00004651"/>
    </source>
</evidence>
<reference evidence="14 15" key="1">
    <citation type="journal article" date="2014" name="BMC Genomics">
        <title>Comparison of environmental and isolate Sulfobacillus genomes reveals diverse carbon, sulfur, nitrogen, and hydrogen metabolisms.</title>
        <authorList>
            <person name="Justice N.B."/>
            <person name="Norman A."/>
            <person name="Brown C.T."/>
            <person name="Singh A."/>
            <person name="Thomas B.C."/>
            <person name="Banfield J.F."/>
        </authorList>
    </citation>
    <scope>NUCLEOTIDE SEQUENCE [LARGE SCALE GENOMIC DNA]</scope>
    <source>
        <strain evidence="14">AMDSBA4</strain>
    </source>
</reference>
<dbReference type="InterPro" id="IPR003838">
    <property type="entry name" value="ABC3_permease_C"/>
</dbReference>
<dbReference type="GO" id="GO:0005886">
    <property type="term" value="C:plasma membrane"/>
    <property type="evidence" value="ECO:0007669"/>
    <property type="project" value="UniProtKB-SubCell"/>
</dbReference>
<evidence type="ECO:0000259" key="12">
    <source>
        <dbReference type="Pfam" id="PF02687"/>
    </source>
</evidence>
<keyword evidence="8 10" id="KW-0472">Membrane</keyword>
<gene>
    <name evidence="14" type="ORF">C7B46_10710</name>
</gene>
<dbReference type="GO" id="GO:0051301">
    <property type="term" value="P:cell division"/>
    <property type="evidence" value="ECO:0007669"/>
    <property type="project" value="UniProtKB-KW"/>
</dbReference>
<comment type="similarity">
    <text evidence="2 10">Belongs to the ABC-4 integral membrane protein family. FtsX subfamily.</text>
</comment>
<dbReference type="EMBL" id="PXYW01000024">
    <property type="protein sequence ID" value="PSR33210.1"/>
    <property type="molecule type" value="Genomic_DNA"/>
</dbReference>
<feature type="transmembrane region" description="Helical" evidence="11">
    <location>
        <begin position="269"/>
        <end position="289"/>
    </location>
</feature>
<evidence type="ECO:0000256" key="10">
    <source>
        <dbReference type="PIRNR" id="PIRNR003097"/>
    </source>
</evidence>
<keyword evidence="9 10" id="KW-0131">Cell cycle</keyword>
<evidence type="ECO:0000256" key="9">
    <source>
        <dbReference type="ARBA" id="ARBA00023306"/>
    </source>
</evidence>
<dbReference type="InterPro" id="IPR058204">
    <property type="entry name" value="FtsX_firmicutes-type"/>
</dbReference>
<proteinExistence type="inferred from homology"/>
<accession>A0A2T2XFE7</accession>
<keyword evidence="7 11" id="KW-1133">Transmembrane helix</keyword>
<feature type="transmembrane region" description="Helical" evidence="11">
    <location>
        <begin position="171"/>
        <end position="196"/>
    </location>
</feature>